<sequence length="284" mass="32847">MSQYLQLAGINLPVGSIDAYIHRVNQIPMLSLEEEIACAERFHSEGDLEAARRLVLAHLRYVVRVARGYLGYGLPLNDLIQEGNIGLMKAVKRFDPKMGVRLVSFAVHWIKAEIHEFVLRNWRIVKVATTKAQRKLFFNLRQMKNRLGWMSHEDVTAVANDLGVSREDVLVMEQRLNAMDTPYDAPDADDHDDFHTAPERYLFNPNDDPSVLLENDSTSDQGREKLMLALEQLDERSQDILQQRWLSEEKLTLHDLAKKYDVSAERVRQLEKNAMKKLKQYMES</sequence>
<dbReference type="FunFam" id="1.20.120.1810:FF:000001">
    <property type="entry name" value="RNA polymerase sigma factor RpoH"/>
    <property type="match status" value="1"/>
</dbReference>
<evidence type="ECO:0000259" key="10">
    <source>
        <dbReference type="PROSITE" id="PS00715"/>
    </source>
</evidence>
<comment type="subunit">
    <text evidence="7">Interacts with the RNA polymerase core enzyme.</text>
</comment>
<dbReference type="InterPro" id="IPR012759">
    <property type="entry name" value="RNA_pol_sigma_RpoH_proteobac"/>
</dbReference>
<dbReference type="GO" id="GO:0006352">
    <property type="term" value="P:DNA-templated transcription initiation"/>
    <property type="evidence" value="ECO:0007669"/>
    <property type="project" value="UniProtKB-UniRule"/>
</dbReference>
<dbReference type="PANTHER" id="PTHR30376">
    <property type="entry name" value="SIGMA FACTOR RPOH HEAT SHOCK RELATED"/>
    <property type="match status" value="1"/>
</dbReference>
<evidence type="ECO:0000313" key="15">
    <source>
        <dbReference type="Proteomes" id="UP000255316"/>
    </source>
</evidence>
<dbReference type="GO" id="GO:0003677">
    <property type="term" value="F:DNA binding"/>
    <property type="evidence" value="ECO:0007669"/>
    <property type="project" value="UniProtKB-UniRule"/>
</dbReference>
<organism evidence="13 15">
    <name type="scientific">Legionella cincinnatiensis</name>
    <dbReference type="NCBI Taxonomy" id="28085"/>
    <lineage>
        <taxon>Bacteria</taxon>
        <taxon>Pseudomonadati</taxon>
        <taxon>Pseudomonadota</taxon>
        <taxon>Gammaproteobacteria</taxon>
        <taxon>Legionellales</taxon>
        <taxon>Legionellaceae</taxon>
        <taxon>Legionella</taxon>
    </lineage>
</organism>
<evidence type="ECO:0000256" key="2">
    <source>
        <dbReference type="ARBA" id="ARBA00023015"/>
    </source>
</evidence>
<accession>A0A378IFJ4</accession>
<keyword evidence="4 7" id="KW-0731">Sigma factor</keyword>
<dbReference type="InterPro" id="IPR013325">
    <property type="entry name" value="RNA_pol_sigma_r2"/>
</dbReference>
<dbReference type="EMBL" id="UGNX01000001">
    <property type="protein sequence ID" value="STX33793.1"/>
    <property type="molecule type" value="Genomic_DNA"/>
</dbReference>
<evidence type="ECO:0000259" key="11">
    <source>
        <dbReference type="PROSITE" id="PS00716"/>
    </source>
</evidence>
<evidence type="ECO:0000256" key="5">
    <source>
        <dbReference type="ARBA" id="ARBA00023125"/>
    </source>
</evidence>
<dbReference type="InterPro" id="IPR009042">
    <property type="entry name" value="RNA_pol_sigma70_r1_2"/>
</dbReference>
<evidence type="ECO:0000256" key="4">
    <source>
        <dbReference type="ARBA" id="ARBA00023082"/>
    </source>
</evidence>
<dbReference type="Pfam" id="PF04542">
    <property type="entry name" value="Sigma70_r2"/>
    <property type="match status" value="1"/>
</dbReference>
<dbReference type="RefSeq" id="WP_058463913.1">
    <property type="nucleotide sequence ID" value="NZ_CAAAHQ010000009.1"/>
</dbReference>
<proteinExistence type="inferred from homology"/>
<dbReference type="InterPro" id="IPR014284">
    <property type="entry name" value="RNA_pol_sigma-70_dom"/>
</dbReference>
<keyword evidence="2 7" id="KW-0805">Transcription regulation</keyword>
<evidence type="ECO:0000256" key="6">
    <source>
        <dbReference type="ARBA" id="ARBA00023163"/>
    </source>
</evidence>
<evidence type="ECO:0000256" key="7">
    <source>
        <dbReference type="HAMAP-Rule" id="MF_00961"/>
    </source>
</evidence>
<feature type="short sequence motif" description="Interaction with polymerase core subunit RpoC" evidence="7">
    <location>
        <begin position="78"/>
        <end position="81"/>
    </location>
</feature>
<dbReference type="FunFam" id="1.10.10.10:FF:000285">
    <property type="entry name" value="RNA polymerase sigma factor RpoH"/>
    <property type="match status" value="1"/>
</dbReference>
<keyword evidence="6 7" id="KW-0804">Transcription</keyword>
<comment type="caution">
    <text evidence="7">Lacks conserved residue(s) required for the propagation of feature annotation.</text>
</comment>
<dbReference type="Proteomes" id="UP000054854">
    <property type="component" value="Unassembled WGS sequence"/>
</dbReference>
<dbReference type="Gene3D" id="1.20.120.1810">
    <property type="match status" value="1"/>
</dbReference>
<dbReference type="NCBIfam" id="TIGR02937">
    <property type="entry name" value="sigma70-ECF"/>
    <property type="match status" value="1"/>
</dbReference>
<reference evidence="13 15" key="2">
    <citation type="submission" date="2018-06" db="EMBL/GenBank/DDBJ databases">
        <authorList>
            <consortium name="Pathogen Informatics"/>
            <person name="Doyle S."/>
        </authorList>
    </citation>
    <scope>NUCLEOTIDE SEQUENCE [LARGE SCALE GENOMIC DNA]</scope>
    <source>
        <strain evidence="13 15">NCTC12438</strain>
    </source>
</reference>
<dbReference type="GO" id="GO:0005737">
    <property type="term" value="C:cytoplasm"/>
    <property type="evidence" value="ECO:0007669"/>
    <property type="project" value="UniProtKB-SubCell"/>
</dbReference>
<name>A0A378IFJ4_9GAMM</name>
<feature type="region of interest" description="Sigma-70 factor domain-2" evidence="7">
    <location>
        <begin position="54"/>
        <end position="123"/>
    </location>
</feature>
<feature type="domain" description="RNA polymerase sigma-70" evidence="11">
    <location>
        <begin position="252"/>
        <end position="278"/>
    </location>
</feature>
<dbReference type="PANTHER" id="PTHR30376:SF3">
    <property type="entry name" value="RNA POLYMERASE SIGMA FACTOR RPOH"/>
    <property type="match status" value="1"/>
</dbReference>
<dbReference type="InterPro" id="IPR007630">
    <property type="entry name" value="RNA_pol_sigma70_r4"/>
</dbReference>
<dbReference type="PROSITE" id="PS00716">
    <property type="entry name" value="SIGMA70_2"/>
    <property type="match status" value="1"/>
</dbReference>
<dbReference type="SUPFAM" id="SSF88659">
    <property type="entry name" value="Sigma3 and sigma4 domains of RNA polymerase sigma factors"/>
    <property type="match status" value="1"/>
</dbReference>
<evidence type="ECO:0000313" key="13">
    <source>
        <dbReference type="EMBL" id="STX33793.1"/>
    </source>
</evidence>
<dbReference type="GO" id="GO:0016987">
    <property type="term" value="F:sigma factor activity"/>
    <property type="evidence" value="ECO:0007669"/>
    <property type="project" value="UniProtKB-UniRule"/>
</dbReference>
<keyword evidence="9" id="KW-0175">Coiled coil</keyword>
<dbReference type="AlphaFoldDB" id="A0A378IFJ4"/>
<evidence type="ECO:0000256" key="1">
    <source>
        <dbReference type="ARBA" id="ARBA00022490"/>
    </source>
</evidence>
<dbReference type="InterPro" id="IPR050813">
    <property type="entry name" value="Sigma-70_Factor"/>
</dbReference>
<dbReference type="InterPro" id="IPR013324">
    <property type="entry name" value="RNA_pol_sigma_r3/r4-like"/>
</dbReference>
<dbReference type="CDD" id="cd06171">
    <property type="entry name" value="Sigma70_r4"/>
    <property type="match status" value="1"/>
</dbReference>
<evidence type="ECO:0000256" key="9">
    <source>
        <dbReference type="SAM" id="Coils"/>
    </source>
</evidence>
<comment type="similarity">
    <text evidence="7">Belongs to the sigma-70 factor family. RpoH subfamily.</text>
</comment>
<dbReference type="Gene3D" id="1.20.140.160">
    <property type="match status" value="1"/>
</dbReference>
<reference evidence="12 14" key="1">
    <citation type="submission" date="2015-11" db="EMBL/GenBank/DDBJ databases">
        <title>Genomic analysis of 38 Legionella species identifies large and diverse effector repertoires.</title>
        <authorList>
            <person name="Burstein D."/>
            <person name="Amaro F."/>
            <person name="Zusman T."/>
            <person name="Lifshitz Z."/>
            <person name="Cohen O."/>
            <person name="Gilbert J.A."/>
            <person name="Pupko T."/>
            <person name="Shuman H.A."/>
            <person name="Segal G."/>
        </authorList>
    </citation>
    <scope>NUCLEOTIDE SEQUENCE [LARGE SCALE GENOMIC DNA]</scope>
    <source>
        <strain evidence="12 14">CDC#72-OH-14</strain>
    </source>
</reference>
<dbReference type="InterPro" id="IPR000943">
    <property type="entry name" value="RNA_pol_sigma70"/>
</dbReference>
<dbReference type="NCBIfam" id="TIGR02392">
    <property type="entry name" value="rpoH_proteo"/>
    <property type="match status" value="1"/>
</dbReference>
<keyword evidence="14" id="KW-1185">Reference proteome</keyword>
<dbReference type="GO" id="GO:0009408">
    <property type="term" value="P:response to heat"/>
    <property type="evidence" value="ECO:0007669"/>
    <property type="project" value="UniProtKB-UniRule"/>
</dbReference>
<feature type="DNA-binding region" description="H-T-H motif" evidence="7">
    <location>
        <begin position="253"/>
        <end position="272"/>
    </location>
</feature>
<dbReference type="OrthoDB" id="9809557at2"/>
<dbReference type="PRINTS" id="PR00046">
    <property type="entry name" value="SIGMA70FCT"/>
</dbReference>
<dbReference type="InterPro" id="IPR007627">
    <property type="entry name" value="RNA_pol_sigma70_r2"/>
</dbReference>
<dbReference type="STRING" id="28085.Lcin_0685"/>
<dbReference type="HAMAP" id="MF_00961">
    <property type="entry name" value="Sigma70_RpoH"/>
    <property type="match status" value="1"/>
</dbReference>
<evidence type="ECO:0000256" key="8">
    <source>
        <dbReference type="NCBIfam" id="TIGR02392"/>
    </source>
</evidence>
<keyword evidence="3 7" id="KW-0346">Stress response</keyword>
<keyword evidence="1 7" id="KW-0963">Cytoplasm</keyword>
<comment type="subcellular location">
    <subcellularLocation>
        <location evidence="7">Cytoplasm</location>
    </subcellularLocation>
</comment>
<dbReference type="SUPFAM" id="SSF88946">
    <property type="entry name" value="Sigma2 domain of RNA polymerase sigma factors"/>
    <property type="match status" value="1"/>
</dbReference>
<dbReference type="Pfam" id="PF00140">
    <property type="entry name" value="Sigma70_r1_2"/>
    <property type="match status" value="1"/>
</dbReference>
<gene>
    <name evidence="7 13" type="primary">rpoH</name>
    <name evidence="12" type="ORF">Lcin_0685</name>
    <name evidence="13" type="ORF">NCTC12438_00372</name>
</gene>
<dbReference type="Pfam" id="PF04545">
    <property type="entry name" value="Sigma70_r4"/>
    <property type="match status" value="1"/>
</dbReference>
<evidence type="ECO:0000256" key="3">
    <source>
        <dbReference type="ARBA" id="ARBA00023016"/>
    </source>
</evidence>
<dbReference type="NCBIfam" id="NF005143">
    <property type="entry name" value="PRK06596.1"/>
    <property type="match status" value="1"/>
</dbReference>
<evidence type="ECO:0000313" key="14">
    <source>
        <dbReference type="Proteomes" id="UP000054854"/>
    </source>
</evidence>
<feature type="coiled-coil region" evidence="9">
    <location>
        <begin position="223"/>
        <end position="273"/>
    </location>
</feature>
<dbReference type="PROSITE" id="PS00715">
    <property type="entry name" value="SIGMA70_1"/>
    <property type="match status" value="1"/>
</dbReference>
<dbReference type="EMBL" id="LNXX01000007">
    <property type="protein sequence ID" value="KTC91906.1"/>
    <property type="molecule type" value="Genomic_DNA"/>
</dbReference>
<feature type="domain" description="RNA polymerase sigma-70" evidence="10">
    <location>
        <begin position="78"/>
        <end position="91"/>
    </location>
</feature>
<comment type="function">
    <text evidence="7">Sigma factors are initiation factors that promote the attachment of RNA polymerase to specific initiation sites and are then released. This sigma factor is involved in regulation of expression of heat shock genes.</text>
</comment>
<keyword evidence="5 7" id="KW-0238">DNA-binding</keyword>
<dbReference type="Proteomes" id="UP000255316">
    <property type="component" value="Unassembled WGS sequence"/>
</dbReference>
<protein>
    <recommendedName>
        <fullName evidence="7 8">RNA polymerase sigma factor RpoH</fullName>
    </recommendedName>
    <alternativeName>
        <fullName evidence="7">RNA polymerase sigma-32 factor</fullName>
    </alternativeName>
</protein>
<evidence type="ECO:0000313" key="12">
    <source>
        <dbReference type="EMBL" id="KTC91906.1"/>
    </source>
</evidence>